<sequence>MAQQFEYAHPKISERRIFFDGACLDGTFGILINPADSEDEALILFQNDPLVKSDIVDTERRKFRVGVYTDSVTLQVVELISAYFIGTLIA</sequence>
<proteinExistence type="predicted"/>
<dbReference type="EMBL" id="JBDXSU010000072">
    <property type="protein sequence ID" value="MFB5193283.1"/>
    <property type="molecule type" value="Genomic_DNA"/>
</dbReference>
<keyword evidence="2" id="KW-1185">Reference proteome</keyword>
<gene>
    <name evidence="1" type="ORF">KKP3000_004169</name>
</gene>
<reference evidence="1 2" key="1">
    <citation type="journal article" date="2024" name="Int. J. Mol. Sci.">
        <title>Exploration of Alicyclobacillus spp. Genome in Search of Antibiotic Resistance.</title>
        <authorList>
            <person name="Bucka-Kolendo J."/>
            <person name="Kiousi D.E."/>
            <person name="Dekowska A."/>
            <person name="Mikolajczuk-Szczyrba A."/>
            <person name="Karadedos D.M."/>
            <person name="Michael P."/>
            <person name="Galanis A."/>
            <person name="Sokolowska B."/>
        </authorList>
    </citation>
    <scope>NUCLEOTIDE SEQUENCE [LARGE SCALE GENOMIC DNA]</scope>
    <source>
        <strain evidence="1 2">KKP 3000</strain>
    </source>
</reference>
<accession>A0ABV5ALY2</accession>
<protein>
    <submittedName>
        <fullName evidence="1">Uncharacterized protein</fullName>
    </submittedName>
</protein>
<evidence type="ECO:0000313" key="1">
    <source>
        <dbReference type="EMBL" id="MFB5193283.1"/>
    </source>
</evidence>
<dbReference type="RefSeq" id="WP_275473225.1">
    <property type="nucleotide sequence ID" value="NZ_CP162940.1"/>
</dbReference>
<name>A0ABV5ALY2_9BACL</name>
<organism evidence="1 2">
    <name type="scientific">Alicyclobacillus fastidiosus</name>
    <dbReference type="NCBI Taxonomy" id="392011"/>
    <lineage>
        <taxon>Bacteria</taxon>
        <taxon>Bacillati</taxon>
        <taxon>Bacillota</taxon>
        <taxon>Bacilli</taxon>
        <taxon>Bacillales</taxon>
        <taxon>Alicyclobacillaceae</taxon>
        <taxon>Alicyclobacillus</taxon>
    </lineage>
</organism>
<dbReference type="Proteomes" id="UP001579974">
    <property type="component" value="Unassembled WGS sequence"/>
</dbReference>
<evidence type="ECO:0000313" key="2">
    <source>
        <dbReference type="Proteomes" id="UP001579974"/>
    </source>
</evidence>
<comment type="caution">
    <text evidence="1">The sequence shown here is derived from an EMBL/GenBank/DDBJ whole genome shotgun (WGS) entry which is preliminary data.</text>
</comment>